<keyword evidence="2 5" id="KW-0238">DNA-binding</keyword>
<evidence type="ECO:0000259" key="4">
    <source>
        <dbReference type="PROSITE" id="PS01124"/>
    </source>
</evidence>
<dbReference type="InterPro" id="IPR020449">
    <property type="entry name" value="Tscrpt_reg_AraC-type_HTH"/>
</dbReference>
<evidence type="ECO:0000313" key="6">
    <source>
        <dbReference type="Proteomes" id="UP000007590"/>
    </source>
</evidence>
<dbReference type="GO" id="GO:0043565">
    <property type="term" value="F:sequence-specific DNA binding"/>
    <property type="evidence" value="ECO:0007669"/>
    <property type="project" value="InterPro"/>
</dbReference>
<dbReference type="STRING" id="929556.Solca_0598"/>
<keyword evidence="3" id="KW-0804">Transcription</keyword>
<accession>H8KP91</accession>
<protein>
    <submittedName>
        <fullName evidence="5">DNA-binding domain-containing protein, AraC-type</fullName>
    </submittedName>
</protein>
<dbReference type="EMBL" id="CP003349">
    <property type="protein sequence ID" value="AFD05728.1"/>
    <property type="molecule type" value="Genomic_DNA"/>
</dbReference>
<keyword evidence="1" id="KW-0805">Transcription regulation</keyword>
<evidence type="ECO:0000313" key="5">
    <source>
        <dbReference type="EMBL" id="AFD05728.1"/>
    </source>
</evidence>
<gene>
    <name evidence="5" type="ordered locus">Solca_0598</name>
</gene>
<dbReference type="HOGENOM" id="CLU_066193_1_0_10"/>
<dbReference type="PROSITE" id="PS01124">
    <property type="entry name" value="HTH_ARAC_FAMILY_2"/>
    <property type="match status" value="1"/>
</dbReference>
<dbReference type="GO" id="GO:0003700">
    <property type="term" value="F:DNA-binding transcription factor activity"/>
    <property type="evidence" value="ECO:0007669"/>
    <property type="project" value="InterPro"/>
</dbReference>
<evidence type="ECO:0000256" key="2">
    <source>
        <dbReference type="ARBA" id="ARBA00023125"/>
    </source>
</evidence>
<dbReference type="InterPro" id="IPR050204">
    <property type="entry name" value="AraC_XylS_family_regulators"/>
</dbReference>
<dbReference type="OrthoDB" id="323290at2"/>
<dbReference type="RefSeq" id="WP_014678956.1">
    <property type="nucleotide sequence ID" value="NC_017770.1"/>
</dbReference>
<dbReference type="Gene3D" id="1.10.10.60">
    <property type="entry name" value="Homeodomain-like"/>
    <property type="match status" value="1"/>
</dbReference>
<dbReference type="AlphaFoldDB" id="H8KP91"/>
<dbReference type="Pfam" id="PF12833">
    <property type="entry name" value="HTH_18"/>
    <property type="match status" value="1"/>
</dbReference>
<evidence type="ECO:0000256" key="1">
    <source>
        <dbReference type="ARBA" id="ARBA00023015"/>
    </source>
</evidence>
<dbReference type="Proteomes" id="UP000007590">
    <property type="component" value="Chromosome"/>
</dbReference>
<name>H8KP91_SOLCM</name>
<dbReference type="KEGG" id="scn:Solca_0598"/>
<dbReference type="PRINTS" id="PR00032">
    <property type="entry name" value="HTHARAC"/>
</dbReference>
<dbReference type="SMART" id="SM00342">
    <property type="entry name" value="HTH_ARAC"/>
    <property type="match status" value="1"/>
</dbReference>
<dbReference type="InterPro" id="IPR009057">
    <property type="entry name" value="Homeodomain-like_sf"/>
</dbReference>
<reference evidence="5" key="1">
    <citation type="submission" date="2012-02" db="EMBL/GenBank/DDBJ databases">
        <title>The complete genome of Solitalea canadensis DSM 3403.</title>
        <authorList>
            <consortium name="US DOE Joint Genome Institute (JGI-PGF)"/>
            <person name="Lucas S."/>
            <person name="Copeland A."/>
            <person name="Lapidus A."/>
            <person name="Glavina del Rio T."/>
            <person name="Dalin E."/>
            <person name="Tice H."/>
            <person name="Bruce D."/>
            <person name="Goodwin L."/>
            <person name="Pitluck S."/>
            <person name="Peters L."/>
            <person name="Ovchinnikova G."/>
            <person name="Lu M."/>
            <person name="Kyrpides N."/>
            <person name="Mavromatis K."/>
            <person name="Ivanova N."/>
            <person name="Brettin T."/>
            <person name="Detter J.C."/>
            <person name="Han C."/>
            <person name="Larimer F."/>
            <person name="Land M."/>
            <person name="Hauser L."/>
            <person name="Markowitz V."/>
            <person name="Cheng J.-F."/>
            <person name="Hugenholtz P."/>
            <person name="Woyke T."/>
            <person name="Wu D."/>
            <person name="Spring S."/>
            <person name="Schroeder M."/>
            <person name="Kopitz M."/>
            <person name="Brambilla E."/>
            <person name="Klenk H.-P."/>
            <person name="Eisen J.A."/>
        </authorList>
    </citation>
    <scope>NUCLEOTIDE SEQUENCE</scope>
    <source>
        <strain evidence="5">DSM 3403</strain>
    </source>
</reference>
<keyword evidence="6" id="KW-1185">Reference proteome</keyword>
<dbReference type="eggNOG" id="COG2207">
    <property type="taxonomic scope" value="Bacteria"/>
</dbReference>
<dbReference type="PANTHER" id="PTHR46796">
    <property type="entry name" value="HTH-TYPE TRANSCRIPTIONAL ACTIVATOR RHAS-RELATED"/>
    <property type="match status" value="1"/>
</dbReference>
<dbReference type="PANTHER" id="PTHR46796:SF13">
    <property type="entry name" value="HTH-TYPE TRANSCRIPTIONAL ACTIVATOR RHAS"/>
    <property type="match status" value="1"/>
</dbReference>
<dbReference type="InterPro" id="IPR018060">
    <property type="entry name" value="HTH_AraC"/>
</dbReference>
<dbReference type="InterPro" id="IPR046532">
    <property type="entry name" value="DUF6597"/>
</dbReference>
<dbReference type="Pfam" id="PF20240">
    <property type="entry name" value="DUF6597"/>
    <property type="match status" value="1"/>
</dbReference>
<proteinExistence type="predicted"/>
<sequence>MSNVRYYTVDPPAALADYVRSFWAFEMDLPEEQPYVYRSMADACTEMVFHYKGRFDNADGPQLKPEPLSMMHAQTQRYRRFITKGSFGIFGVYLYPFAVPRLLSVSSAELTDQMPDLHTLLGAEGAELEERMLHALDNRQRMVILSNYLLKRLQQQKEAPAVIRTAIKTAIQANGLINIPSFTEQFYLSSRQFERRFKEQSGFTLKTYCRILRFHSALNEYGNKAISLTDLAYQCGYYDQSHFINDFKQFSGYTPKEYFRGNAEGAEYREVE</sequence>
<dbReference type="SUPFAM" id="SSF46689">
    <property type="entry name" value="Homeodomain-like"/>
    <property type="match status" value="1"/>
</dbReference>
<feature type="domain" description="HTH araC/xylS-type" evidence="4">
    <location>
        <begin position="161"/>
        <end position="261"/>
    </location>
</feature>
<evidence type="ECO:0000256" key="3">
    <source>
        <dbReference type="ARBA" id="ARBA00023163"/>
    </source>
</evidence>
<organism evidence="5 6">
    <name type="scientific">Solitalea canadensis (strain ATCC 29591 / DSM 3403 / JCM 21819 / LMG 8368 / NBRC 15130 / NCIMB 12057 / USAM 9D)</name>
    <name type="common">Flexibacter canadensis</name>
    <dbReference type="NCBI Taxonomy" id="929556"/>
    <lineage>
        <taxon>Bacteria</taxon>
        <taxon>Pseudomonadati</taxon>
        <taxon>Bacteroidota</taxon>
        <taxon>Sphingobacteriia</taxon>
        <taxon>Sphingobacteriales</taxon>
        <taxon>Sphingobacteriaceae</taxon>
        <taxon>Solitalea</taxon>
    </lineage>
</organism>